<feature type="domain" description="DUF4179" evidence="3">
    <location>
        <begin position="59"/>
        <end position="152"/>
    </location>
</feature>
<feature type="transmembrane region" description="Helical" evidence="2">
    <location>
        <begin position="62"/>
        <end position="82"/>
    </location>
</feature>
<name>A0ABW3UIX2_9BACL</name>
<comment type="caution">
    <text evidence="4">The sequence shown here is derived from an EMBL/GenBank/DDBJ whole genome shotgun (WGS) entry which is preliminary data.</text>
</comment>
<keyword evidence="2" id="KW-0472">Membrane</keyword>
<dbReference type="Proteomes" id="UP001597180">
    <property type="component" value="Unassembled WGS sequence"/>
</dbReference>
<accession>A0ABW3UIX2</accession>
<evidence type="ECO:0000256" key="2">
    <source>
        <dbReference type="SAM" id="Phobius"/>
    </source>
</evidence>
<proteinExistence type="predicted"/>
<protein>
    <submittedName>
        <fullName evidence="4">DUF4179 domain-containing protein</fullName>
    </submittedName>
</protein>
<reference evidence="5" key="1">
    <citation type="journal article" date="2019" name="Int. J. Syst. Evol. Microbiol.">
        <title>The Global Catalogue of Microorganisms (GCM) 10K type strain sequencing project: providing services to taxonomists for standard genome sequencing and annotation.</title>
        <authorList>
            <consortium name="The Broad Institute Genomics Platform"/>
            <consortium name="The Broad Institute Genome Sequencing Center for Infectious Disease"/>
            <person name="Wu L."/>
            <person name="Ma J."/>
        </authorList>
    </citation>
    <scope>NUCLEOTIDE SEQUENCE [LARGE SCALE GENOMIC DNA]</scope>
    <source>
        <strain evidence="5">CCUG 53270</strain>
    </source>
</reference>
<gene>
    <name evidence="4" type="ORF">ACFQ4B_09030</name>
</gene>
<organism evidence="4 5">
    <name type="scientific">Paenibacillus vulneris</name>
    <dbReference type="NCBI Taxonomy" id="1133364"/>
    <lineage>
        <taxon>Bacteria</taxon>
        <taxon>Bacillati</taxon>
        <taxon>Bacillota</taxon>
        <taxon>Bacilli</taxon>
        <taxon>Bacillales</taxon>
        <taxon>Paenibacillaceae</taxon>
        <taxon>Paenibacillus</taxon>
    </lineage>
</organism>
<evidence type="ECO:0000313" key="4">
    <source>
        <dbReference type="EMBL" id="MFD1220262.1"/>
    </source>
</evidence>
<dbReference type="EMBL" id="JBHTLU010000013">
    <property type="protein sequence ID" value="MFD1220262.1"/>
    <property type="molecule type" value="Genomic_DNA"/>
</dbReference>
<feature type="region of interest" description="Disordered" evidence="1">
    <location>
        <begin position="1"/>
        <end position="21"/>
    </location>
</feature>
<dbReference type="Gene3D" id="2.60.40.1630">
    <property type="entry name" value="bacillus anthracis domain"/>
    <property type="match status" value="1"/>
</dbReference>
<sequence>MTLHHAAGKQEDASLEPSKAVQRRIRQLSPSFTFEELWEKHRRDLGEKRNRASQTTKLRTRWLWAGHAVLLCGILLGGLGWYSPSVGAALKKIFFIDLFYQKTGGLLDDGLYQIEKQNLGTPTNISVTDKNIQLTVAEVFYDGVQLVINYQVDYLKKNKITEEDASFYYEYDFEGVHPTMMGTHEFSITGDHTFVGTMVYNMEPVPDHTILNIKIPKIGTTFGKWDVAVPISVGKAEQLTKIIRPQLKGTYKGHSFEVEELTLSPVSTQVKVKRDESAELYYLLEDDLQTPFLSGGGMGGQGEDRENFGPLTEMNPHPAYVTLLVGERNQGPSIPFTQREEYADLSGGLPVTLKGADGGSVKITGIQQLEDATVIYYEASNAANQIPFLMFESPSGERISSKKRPVRLSRDSFSYQWEFPGISSLSEMKLLLIVDEFSEEFEKPMKIRIPLDWGTRP</sequence>
<dbReference type="RefSeq" id="WP_345586974.1">
    <property type="nucleotide sequence ID" value="NZ_BAABJG010000006.1"/>
</dbReference>
<evidence type="ECO:0000259" key="3">
    <source>
        <dbReference type="Pfam" id="PF13786"/>
    </source>
</evidence>
<keyword evidence="5" id="KW-1185">Reference proteome</keyword>
<evidence type="ECO:0000313" key="5">
    <source>
        <dbReference type="Proteomes" id="UP001597180"/>
    </source>
</evidence>
<evidence type="ECO:0000256" key="1">
    <source>
        <dbReference type="SAM" id="MobiDB-lite"/>
    </source>
</evidence>
<keyword evidence="2" id="KW-1133">Transmembrane helix</keyword>
<dbReference type="InterPro" id="IPR025436">
    <property type="entry name" value="DUF4179"/>
</dbReference>
<keyword evidence="2" id="KW-0812">Transmembrane</keyword>
<dbReference type="Pfam" id="PF13786">
    <property type="entry name" value="DUF4179"/>
    <property type="match status" value="1"/>
</dbReference>